<reference evidence="2" key="1">
    <citation type="submission" date="2019-09" db="EMBL/GenBank/DDBJ databases">
        <title>Draft genome information of white flower Hibiscus syriacus.</title>
        <authorList>
            <person name="Kim Y.-M."/>
        </authorList>
    </citation>
    <scope>NUCLEOTIDE SEQUENCE [LARGE SCALE GENOMIC DNA]</scope>
    <source>
        <strain evidence="2">YM2019G1</strain>
    </source>
</reference>
<name>A0A6A2YVX4_HIBSY</name>
<dbReference type="EMBL" id="VEPZ02001268">
    <property type="protein sequence ID" value="KAE8683487.1"/>
    <property type="molecule type" value="Genomic_DNA"/>
</dbReference>
<evidence type="ECO:0000313" key="3">
    <source>
        <dbReference type="Proteomes" id="UP000436088"/>
    </source>
</evidence>
<dbReference type="PANTHER" id="PTHR20953:SF14">
    <property type="entry name" value="PROTEIN SEEDLING PLASTID DEVELOPMENT 1"/>
    <property type="match status" value="1"/>
</dbReference>
<dbReference type="InterPro" id="IPR058670">
    <property type="entry name" value="PTPase_dom"/>
</dbReference>
<keyword evidence="3" id="KW-1185">Reference proteome</keyword>
<gene>
    <name evidence="2" type="ORF">F3Y22_tig00111207pilonHSYRG00141</name>
</gene>
<dbReference type="PANTHER" id="PTHR20953">
    <property type="entry name" value="KINASE-RELATED"/>
    <property type="match status" value="1"/>
</dbReference>
<feature type="domain" description="Phosphotyrosine protein phosphatase" evidence="1">
    <location>
        <begin position="300"/>
        <end position="346"/>
    </location>
</feature>
<evidence type="ECO:0000259" key="1">
    <source>
        <dbReference type="Pfam" id="PF25516"/>
    </source>
</evidence>
<proteinExistence type="predicted"/>
<protein>
    <submittedName>
        <fullName evidence="2">Glycine-rich RNA-binding protein</fullName>
    </submittedName>
</protein>
<comment type="caution">
    <text evidence="2">The sequence shown here is derived from an EMBL/GenBank/DDBJ whole genome shotgun (WGS) entry which is preliminary data.</text>
</comment>
<dbReference type="AlphaFoldDB" id="A0A6A2YVX4"/>
<organism evidence="2 3">
    <name type="scientific">Hibiscus syriacus</name>
    <name type="common">Rose of Sharon</name>
    <dbReference type="NCBI Taxonomy" id="106335"/>
    <lineage>
        <taxon>Eukaryota</taxon>
        <taxon>Viridiplantae</taxon>
        <taxon>Streptophyta</taxon>
        <taxon>Embryophyta</taxon>
        <taxon>Tracheophyta</taxon>
        <taxon>Spermatophyta</taxon>
        <taxon>Magnoliopsida</taxon>
        <taxon>eudicotyledons</taxon>
        <taxon>Gunneridae</taxon>
        <taxon>Pentapetalae</taxon>
        <taxon>rosids</taxon>
        <taxon>malvids</taxon>
        <taxon>Malvales</taxon>
        <taxon>Malvaceae</taxon>
        <taxon>Malvoideae</taxon>
        <taxon>Hibiscus</taxon>
    </lineage>
</organism>
<evidence type="ECO:0000313" key="2">
    <source>
        <dbReference type="EMBL" id="KAE8683487.1"/>
    </source>
</evidence>
<dbReference type="Pfam" id="PF25516">
    <property type="entry name" value="PTPase"/>
    <property type="match status" value="1"/>
</dbReference>
<sequence length="419" mass="47936">MKLKKVPIKDIGTFCDWRITPLLRNIARMLTDEHIKRVFIVNTSNEIGGDGDVPHEEIGRARRMKVPNVNLQHNVNIDVMIEVVANHVLETIIIDKIDSKLEALATSTIAQRVVQLVGTAHGMTIHNIIKNHSLQTFVCAIESFFIGKQSETLGDEEARKRKVQKTILERKGLSTFTCAVKMISKTEYHVHHRLDATVDSILASSVPITSIVMAKIDHCELSHMLLDEGKKLMKFIMMRKMNNLPCLLMKKNVLMLILVIKMKMIFLVLERNTCLPGLLANEAHQYLFILRRRSTRFMFMLKDEIDVTDDIEMADAILATASEIKQNPWIRGIAKFHWLPMFVIKELRLDIEYIVIPGGECVELLPRCFEIIAHTLKLVKSYQLDAENSGTELNTRLQVLPHRLNRKFSSKSLKTKSNL</sequence>
<dbReference type="Proteomes" id="UP000436088">
    <property type="component" value="Unassembled WGS sequence"/>
</dbReference>
<accession>A0A6A2YVX4</accession>